<dbReference type="EMBL" id="KV453856">
    <property type="protein sequence ID" value="ODV84613.1"/>
    <property type="molecule type" value="Genomic_DNA"/>
</dbReference>
<keyword evidence="2" id="KW-1185">Reference proteome</keyword>
<organism evidence="1 2">
    <name type="scientific">[Candida] arabinofermentans NRRL YB-2248</name>
    <dbReference type="NCBI Taxonomy" id="983967"/>
    <lineage>
        <taxon>Eukaryota</taxon>
        <taxon>Fungi</taxon>
        <taxon>Dikarya</taxon>
        <taxon>Ascomycota</taxon>
        <taxon>Saccharomycotina</taxon>
        <taxon>Pichiomycetes</taxon>
        <taxon>Pichiales</taxon>
        <taxon>Pichiaceae</taxon>
        <taxon>Ogataea</taxon>
        <taxon>Ogataea/Candida clade</taxon>
    </lineage>
</organism>
<proteinExistence type="predicted"/>
<sequence length="260" mass="29943">MTTKSNFLDTPLKISNVKQSNWDKLYKVSDYALDYNLHLFKGIRDARLNGQQELLDFRRSIFDSVPEDYKKMLFYGIDDVTGTLECTTTARLQERLLGLLIFERHRRDIALLNALLAEGGSDKKVETIELGDPYVYEIKSVLFKGFQGREESDDNEGDKEKNKTGGKFMKFAMIQNLEFDYEHELADEEADEEDSEEIRCDDDLLEQFLTDDIVSFNDSLKKLKIEGKSDDDIMKYIVEECRIGKVFIPMAGGTIFSGED</sequence>
<dbReference type="Proteomes" id="UP000094801">
    <property type="component" value="Unassembled WGS sequence"/>
</dbReference>
<accession>A0A1E4SYN0</accession>
<gene>
    <name evidence="1" type="ORF">CANARDRAFT_8595</name>
</gene>
<name>A0A1E4SYN0_9ASCO</name>
<protein>
    <submittedName>
        <fullName evidence="1">Uncharacterized protein</fullName>
    </submittedName>
</protein>
<evidence type="ECO:0000313" key="1">
    <source>
        <dbReference type="EMBL" id="ODV84613.1"/>
    </source>
</evidence>
<dbReference type="OrthoDB" id="4078670at2759"/>
<dbReference type="AlphaFoldDB" id="A0A1E4SYN0"/>
<reference evidence="2" key="1">
    <citation type="submission" date="2016-04" db="EMBL/GenBank/DDBJ databases">
        <title>Comparative genomics of biotechnologically important yeasts.</title>
        <authorList>
            <consortium name="DOE Joint Genome Institute"/>
            <person name="Riley R."/>
            <person name="Haridas S."/>
            <person name="Wolfe K.H."/>
            <person name="Lopes M.R."/>
            <person name="Hittinger C.T."/>
            <person name="Goker M."/>
            <person name="Salamov A."/>
            <person name="Wisecaver J."/>
            <person name="Long T.M."/>
            <person name="Aerts A.L."/>
            <person name="Barry K."/>
            <person name="Choi C."/>
            <person name="Clum A."/>
            <person name="Coughlan A.Y."/>
            <person name="Deshpande S."/>
            <person name="Douglass A.P."/>
            <person name="Hanson S.J."/>
            <person name="Klenk H.-P."/>
            <person name="Labutti K."/>
            <person name="Lapidus A."/>
            <person name="Lindquist E."/>
            <person name="Lipzen A."/>
            <person name="Meier-Kolthoff J.P."/>
            <person name="Ohm R.A."/>
            <person name="Otillar R.P."/>
            <person name="Pangilinan J."/>
            <person name="Peng Y."/>
            <person name="Rokas A."/>
            <person name="Rosa C.A."/>
            <person name="Scheuner C."/>
            <person name="Sibirny A.A."/>
            <person name="Slot J.C."/>
            <person name="Stielow J.B."/>
            <person name="Sun H."/>
            <person name="Kurtzman C.P."/>
            <person name="Blackwell M."/>
            <person name="Grigoriev I.V."/>
            <person name="Jeffries T.W."/>
        </authorList>
    </citation>
    <scope>NUCLEOTIDE SEQUENCE [LARGE SCALE GENOMIC DNA]</scope>
    <source>
        <strain evidence="2">NRRL YB-2248</strain>
    </source>
</reference>
<evidence type="ECO:0000313" key="2">
    <source>
        <dbReference type="Proteomes" id="UP000094801"/>
    </source>
</evidence>